<dbReference type="NCBIfam" id="NF038065">
    <property type="entry name" value="Pr6Pr"/>
    <property type="match status" value="1"/>
</dbReference>
<feature type="transmembrane region" description="Helical" evidence="1">
    <location>
        <begin position="178"/>
        <end position="199"/>
    </location>
</feature>
<keyword evidence="1" id="KW-0812">Transmembrane</keyword>
<keyword evidence="1" id="KW-0472">Membrane</keyword>
<feature type="transmembrane region" description="Helical" evidence="1">
    <location>
        <begin position="76"/>
        <end position="94"/>
    </location>
</feature>
<sequence>MTLLSSCTRAARISAAVIALLACGSVLLQIGLNLLGGEPLAEALWRMSRFFTILTNLIIAATFAVVAGGRSVAPRWLLAMTAAIAGVGIVYHALLSHLLVQVGAEIIANHGVHTVVPILSVIWFAMFAPVDGLRWRDTWTVVIWPVLYCVYILARGSVTGMYPYPFIDANTLSPVQMAINIAGLTLFFLALGLLLVGMLRLRGRKSAN</sequence>
<name>A0A0H0XVY6_9SPHN</name>
<dbReference type="STRING" id="874156.GCA_001021555_00833"/>
<feature type="transmembrane region" description="Helical" evidence="1">
    <location>
        <begin position="50"/>
        <end position="69"/>
    </location>
</feature>
<dbReference type="InterPro" id="IPR049713">
    <property type="entry name" value="Pr6Pr-like"/>
</dbReference>
<dbReference type="Proteomes" id="UP000053455">
    <property type="component" value="Unassembled WGS sequence"/>
</dbReference>
<dbReference type="AlphaFoldDB" id="A0A0H0XVY6"/>
<accession>A0A0H0XVY6</accession>
<comment type="caution">
    <text evidence="2">The sequence shown here is derived from an EMBL/GenBank/DDBJ whole genome shotgun (WGS) entry which is preliminary data.</text>
</comment>
<reference evidence="2 3" key="1">
    <citation type="submission" date="2015-04" db="EMBL/GenBank/DDBJ databases">
        <title>The draft genome sequence of Erythrobacter marinus HWDM-33.</title>
        <authorList>
            <person name="Zhuang L."/>
            <person name="Liu Y."/>
            <person name="Shao Z."/>
        </authorList>
    </citation>
    <scope>NUCLEOTIDE SEQUENCE [LARGE SCALE GENOMIC DNA]</scope>
    <source>
        <strain evidence="2 3">HWDM-33</strain>
    </source>
</reference>
<dbReference type="OrthoDB" id="9809977at2"/>
<keyword evidence="1" id="KW-1133">Transmembrane helix</keyword>
<feature type="transmembrane region" description="Helical" evidence="1">
    <location>
        <begin position="106"/>
        <end position="127"/>
    </location>
</feature>
<dbReference type="RefSeq" id="WP_047092304.1">
    <property type="nucleotide sequence ID" value="NZ_LBHU01000001.1"/>
</dbReference>
<dbReference type="EMBL" id="LBHU01000001">
    <property type="protein sequence ID" value="KLI64440.1"/>
    <property type="molecule type" value="Genomic_DNA"/>
</dbReference>
<feature type="transmembrane region" description="Helical" evidence="1">
    <location>
        <begin position="139"/>
        <end position="158"/>
    </location>
</feature>
<protein>
    <recommendedName>
        <fullName evidence="4">Integral membrane protein</fullName>
    </recommendedName>
</protein>
<feature type="transmembrane region" description="Helical" evidence="1">
    <location>
        <begin position="12"/>
        <end position="30"/>
    </location>
</feature>
<evidence type="ECO:0000313" key="2">
    <source>
        <dbReference type="EMBL" id="KLI64440.1"/>
    </source>
</evidence>
<evidence type="ECO:0000256" key="1">
    <source>
        <dbReference type="SAM" id="Phobius"/>
    </source>
</evidence>
<organism evidence="2 3">
    <name type="scientific">Aurantiacibacter marinus</name>
    <dbReference type="NCBI Taxonomy" id="874156"/>
    <lineage>
        <taxon>Bacteria</taxon>
        <taxon>Pseudomonadati</taxon>
        <taxon>Pseudomonadota</taxon>
        <taxon>Alphaproteobacteria</taxon>
        <taxon>Sphingomonadales</taxon>
        <taxon>Erythrobacteraceae</taxon>
        <taxon>Aurantiacibacter</taxon>
    </lineage>
</organism>
<evidence type="ECO:0000313" key="3">
    <source>
        <dbReference type="Proteomes" id="UP000053455"/>
    </source>
</evidence>
<gene>
    <name evidence="2" type="ORF">AAV99_02235</name>
</gene>
<evidence type="ECO:0008006" key="4">
    <source>
        <dbReference type="Google" id="ProtNLM"/>
    </source>
</evidence>
<keyword evidence="3" id="KW-1185">Reference proteome</keyword>
<proteinExistence type="predicted"/>
<dbReference type="PATRIC" id="fig|874156.12.peg.467"/>